<sequence length="885" mass="98104">MPIPRRTGAGKEHTINIGDVGLVRDDLPFHTLFNIAQPKDSPVNGNRVPEGFDPPCIILPDDITMVDQSGEKDMCHIWPKESIMYENVQEDSNGSRLFDFTLTSAHGALLLLPQGSILETLEARNEFLSRIQDHWHQWYDWVEQTKKVDLGDQQTLSIVTGVEKCFTWANASWDSAVGSANLPSLSLKLTVNGSDGRCSWAYPTSRCKTQSAKLMSSGADSVPKQTVFIRGFRVDRRGSIRGSSPPLTAMDLGSDNGDDDESLGGNGHDKDHFRGNGHQQNHSSSSGNSSSHMTGRGSASSFGAGHSGGQSRSDFSQSDMWFTDFSGSGSNSVIHPCNVINNLAFEIISNIDPALLDDGCAAVSHDDDWMSIIHNSDDKLLDETEFIRQIFTELKYVVQGDTIYTSKMSSKDTEIVQQSLISVQNTSTLIPLLVEFREVGVKSEDVVQTAASASASVSETPLLPSSSAPGKWKEEELSNSLNTPSSIPGKWKEEELSNPLNAPSSAPSKWKEEELSNSLNTPSSIPGKWKEEELSNPLNADPLLTHAPEMPLDQPFQVCEQGYTSSTESFKQEQSQDIHLTFMCLTNLATIVAWWLYRDNKNMRVPKPMLLMDDSTNLEVNTLRKYIHQLASADHKERDQMLNEWVKDDGAKQLVLVTMDASSEHESHKLGKQASDSEGLDSPSTHMDDSEQEQAWPFKRVRTKVEQRLQSPSTDESVDQDDTQWRPESALRLFLKPATPADSESSSIVDDENGGTGRPNQQVSNWVDHYIGQSLRASSEANGPSYENRQTLLSNYFCWQGPRNSIVDQRVFENAMRENDPKYCSQFLLYSIYAHTIRYVPNLAELAHEYTARTHLLLSSALSRPSSIPTVQGMLLLAANHAARG</sequence>
<evidence type="ECO:0000256" key="3">
    <source>
        <dbReference type="ARBA" id="ARBA00023015"/>
    </source>
</evidence>
<evidence type="ECO:0000313" key="9">
    <source>
        <dbReference type="Proteomes" id="UP001465976"/>
    </source>
</evidence>
<dbReference type="InterPro" id="IPR051615">
    <property type="entry name" value="Transcr_Regulatory_Elem"/>
</dbReference>
<dbReference type="Proteomes" id="UP001465976">
    <property type="component" value="Unassembled WGS sequence"/>
</dbReference>
<keyword evidence="3" id="KW-0805">Transcription regulation</keyword>
<keyword evidence="4" id="KW-0238">DNA-binding</keyword>
<dbReference type="PANTHER" id="PTHR31313">
    <property type="entry name" value="TY1 ENHANCER ACTIVATOR"/>
    <property type="match status" value="1"/>
</dbReference>
<feature type="compositionally biased region" description="Low complexity" evidence="7">
    <location>
        <begin position="276"/>
        <end position="304"/>
    </location>
</feature>
<feature type="non-terminal residue" evidence="8">
    <location>
        <position position="885"/>
    </location>
</feature>
<evidence type="ECO:0000256" key="7">
    <source>
        <dbReference type="SAM" id="MobiDB-lite"/>
    </source>
</evidence>
<organism evidence="8 9">
    <name type="scientific">Marasmius crinis-equi</name>
    <dbReference type="NCBI Taxonomy" id="585013"/>
    <lineage>
        <taxon>Eukaryota</taxon>
        <taxon>Fungi</taxon>
        <taxon>Dikarya</taxon>
        <taxon>Basidiomycota</taxon>
        <taxon>Agaricomycotina</taxon>
        <taxon>Agaricomycetes</taxon>
        <taxon>Agaricomycetidae</taxon>
        <taxon>Agaricales</taxon>
        <taxon>Marasmiineae</taxon>
        <taxon>Marasmiaceae</taxon>
        <taxon>Marasmius</taxon>
    </lineage>
</organism>
<proteinExistence type="predicted"/>
<keyword evidence="2" id="KW-0862">Zinc</keyword>
<feature type="compositionally biased region" description="Low complexity" evidence="7">
    <location>
        <begin position="497"/>
        <end position="508"/>
    </location>
</feature>
<keyword evidence="6" id="KW-0539">Nucleus</keyword>
<name>A0ABR3EQE8_9AGAR</name>
<gene>
    <name evidence="8" type="ORF">V5O48_016912</name>
</gene>
<evidence type="ECO:0000256" key="2">
    <source>
        <dbReference type="ARBA" id="ARBA00022833"/>
    </source>
</evidence>
<feature type="region of interest" description="Disordered" evidence="7">
    <location>
        <begin position="661"/>
        <end position="763"/>
    </location>
</feature>
<evidence type="ECO:0000256" key="6">
    <source>
        <dbReference type="ARBA" id="ARBA00023242"/>
    </source>
</evidence>
<evidence type="ECO:0000256" key="5">
    <source>
        <dbReference type="ARBA" id="ARBA00023163"/>
    </source>
</evidence>
<evidence type="ECO:0000256" key="4">
    <source>
        <dbReference type="ARBA" id="ARBA00023125"/>
    </source>
</evidence>
<feature type="region of interest" description="Disordered" evidence="7">
    <location>
        <begin position="452"/>
        <end position="528"/>
    </location>
</feature>
<protein>
    <submittedName>
        <fullName evidence="8">Uncharacterized protein</fullName>
    </submittedName>
</protein>
<dbReference type="EMBL" id="JBAHYK010002413">
    <property type="protein sequence ID" value="KAL0565119.1"/>
    <property type="molecule type" value="Genomic_DNA"/>
</dbReference>
<keyword evidence="5" id="KW-0804">Transcription</keyword>
<comment type="caution">
    <text evidence="8">The sequence shown here is derived from an EMBL/GenBank/DDBJ whole genome shotgun (WGS) entry which is preliminary data.</text>
</comment>
<keyword evidence="1" id="KW-0479">Metal-binding</keyword>
<reference evidence="8 9" key="1">
    <citation type="submission" date="2024-02" db="EMBL/GenBank/DDBJ databases">
        <title>A draft genome for the cacao thread blight pathogen Marasmius crinis-equi.</title>
        <authorList>
            <person name="Cohen S.P."/>
            <person name="Baruah I.K."/>
            <person name="Amoako-Attah I."/>
            <person name="Bukari Y."/>
            <person name="Meinhardt L.W."/>
            <person name="Bailey B.A."/>
        </authorList>
    </citation>
    <scope>NUCLEOTIDE SEQUENCE [LARGE SCALE GENOMIC DNA]</scope>
    <source>
        <strain evidence="8 9">GH-76</strain>
    </source>
</reference>
<dbReference type="CDD" id="cd12148">
    <property type="entry name" value="fungal_TF_MHR"/>
    <property type="match status" value="1"/>
</dbReference>
<evidence type="ECO:0000256" key="1">
    <source>
        <dbReference type="ARBA" id="ARBA00022723"/>
    </source>
</evidence>
<accession>A0ABR3EQE8</accession>
<evidence type="ECO:0000313" key="8">
    <source>
        <dbReference type="EMBL" id="KAL0565119.1"/>
    </source>
</evidence>
<dbReference type="PANTHER" id="PTHR31313:SF81">
    <property type="entry name" value="TY1 ENHANCER ACTIVATOR"/>
    <property type="match status" value="1"/>
</dbReference>
<feature type="region of interest" description="Disordered" evidence="7">
    <location>
        <begin position="239"/>
        <end position="313"/>
    </location>
</feature>
<keyword evidence="9" id="KW-1185">Reference proteome</keyword>